<evidence type="ECO:0000256" key="11">
    <source>
        <dbReference type="ARBA" id="ARBA00023228"/>
    </source>
</evidence>
<feature type="disulfide bond" evidence="16">
    <location>
        <begin position="395"/>
        <end position="450"/>
    </location>
</feature>
<dbReference type="Pfam" id="PF01630">
    <property type="entry name" value="Glyco_hydro_56"/>
    <property type="match status" value="1"/>
</dbReference>
<evidence type="ECO:0000256" key="15">
    <source>
        <dbReference type="PIRSR" id="PIRSR038193-2"/>
    </source>
</evidence>
<reference evidence="18" key="2">
    <citation type="submission" date="2025-09" db="UniProtKB">
        <authorList>
            <consortium name="Ensembl"/>
        </authorList>
    </citation>
    <scope>IDENTIFICATION</scope>
</reference>
<feature type="glycosylation site" description="N-linked (GlcNAc...) asparagine" evidence="15">
    <location>
        <position position="382"/>
    </location>
</feature>
<dbReference type="GO" id="GO:0004415">
    <property type="term" value="F:hyalurononglucosaminidase activity"/>
    <property type="evidence" value="ECO:0007669"/>
    <property type="project" value="UniProtKB-UniRule"/>
</dbReference>
<dbReference type="FunFam" id="3.20.20.70:FF:000065">
    <property type="entry name" value="Hyaluronidase"/>
    <property type="match status" value="1"/>
</dbReference>
<keyword evidence="10" id="KW-0325">Glycoprotein</keyword>
<evidence type="ECO:0000256" key="2">
    <source>
        <dbReference type="ARBA" id="ARBA00004371"/>
    </source>
</evidence>
<dbReference type="AlphaFoldDB" id="A0A8C5W5U1"/>
<evidence type="ECO:0000313" key="19">
    <source>
        <dbReference type="Proteomes" id="UP000694569"/>
    </source>
</evidence>
<name>A0A8C5W5U1_9ANUR</name>
<evidence type="ECO:0000256" key="3">
    <source>
        <dbReference type="ARBA" id="ARBA00004613"/>
    </source>
</evidence>
<feature type="disulfide bond" evidence="16">
    <location>
        <begin position="73"/>
        <end position="365"/>
    </location>
</feature>
<proteinExistence type="inferred from homology"/>
<dbReference type="Ensembl" id="ENSLLET00000023587.1">
    <property type="protein sequence ID" value="ENSLLEP00000022716.1"/>
    <property type="gene ID" value="ENSLLEG00000014422.1"/>
</dbReference>
<dbReference type="SUPFAM" id="SSF51445">
    <property type="entry name" value="(Trans)glycosidases"/>
    <property type="match status" value="1"/>
</dbReference>
<sequence length="467" mass="52687">MAKASKKKKRPSFALFGLLRDVPQSGCRMTGLSEPMSLVSLAPLLFAAAVVGAEPILTGRPFVTVWNAPTARCWEKFGVALDLAAFDIVRNQNQSFRGSKIVIFYSSQLGYYPHYDLDEEPVNGGLPQNVSLKDHLEKGQLDIEATIHDPVFQGIAVVDWENWRPLWERNWDKMLVYTEKSKELVRQRHPEWPEDKILEAAKMEFEVGAWKFMSSTLELGYKMRPGGFWGFYGFPCCYNYDYKKSGENYTGECPQREVDRNNLLSWMWGASQALYPDIYLEKALKMSEYVGRYVKHRVEEGLRVAHLSPDVDLPVLPYARIVYTYSMDFLTQEDLIQTIGQSAALGAAGVILWGNADYTESEESCLAVKTYINETLGMYVVNVTTAAILCSNALCSGNGRCVRQDSSADTFLHLCPTSFSIEKNLYDQGFLVTGQSTKDDVKYMVAHFRCLCYAGWKGPSCAQKTNS</sequence>
<comment type="catalytic activity">
    <reaction evidence="1 17">
        <text>Random hydrolysis of (1-&gt;4)-linkages between N-acetyl-beta-D-glucosamine and D-glucuronate residues in hyaluronate.</text>
        <dbReference type="EC" id="3.2.1.35"/>
    </reaction>
</comment>
<dbReference type="InterPro" id="IPR017853">
    <property type="entry name" value="GH"/>
</dbReference>
<dbReference type="GO" id="GO:0005764">
    <property type="term" value="C:lysosome"/>
    <property type="evidence" value="ECO:0007669"/>
    <property type="project" value="UniProtKB-SubCell"/>
</dbReference>
<keyword evidence="7" id="KW-0732">Signal</keyword>
<keyword evidence="9 16" id="KW-1015">Disulfide bond</keyword>
<dbReference type="EC" id="3.2.1.35" evidence="17"/>
<keyword evidence="11" id="KW-0458">Lysosome</keyword>
<evidence type="ECO:0000256" key="17">
    <source>
        <dbReference type="RuleBase" id="RU610713"/>
    </source>
</evidence>
<keyword evidence="6" id="KW-0245">EGF-like domain</keyword>
<evidence type="ECO:0000256" key="4">
    <source>
        <dbReference type="ARBA" id="ARBA00008871"/>
    </source>
</evidence>
<dbReference type="GO" id="GO:0005975">
    <property type="term" value="P:carbohydrate metabolic process"/>
    <property type="evidence" value="ECO:0007669"/>
    <property type="project" value="UniProtKB-UniRule"/>
</dbReference>
<feature type="disulfide bond" evidence="16">
    <location>
        <begin position="390"/>
        <end position="401"/>
    </location>
</feature>
<dbReference type="Gene3D" id="3.20.20.70">
    <property type="entry name" value="Aldolase class I"/>
    <property type="match status" value="1"/>
</dbReference>
<keyword evidence="12 17" id="KW-0326">Glycosidase</keyword>
<comment type="similarity">
    <text evidence="4 13 17">Belongs to the glycosyl hydrolase 56 family.</text>
</comment>
<dbReference type="OrthoDB" id="5796153at2759"/>
<dbReference type="InterPro" id="IPR013785">
    <property type="entry name" value="Aldolase_TIM"/>
</dbReference>
<dbReference type="PIRSF" id="PIRSF038193">
    <property type="entry name" value="Hyaluronidase"/>
    <property type="match status" value="1"/>
</dbReference>
<dbReference type="PRINTS" id="PR00846">
    <property type="entry name" value="GLHYDRLASE56"/>
</dbReference>
<dbReference type="GO" id="GO:0031410">
    <property type="term" value="C:cytoplasmic vesicle"/>
    <property type="evidence" value="ECO:0007669"/>
    <property type="project" value="TreeGrafter"/>
</dbReference>
<evidence type="ECO:0000256" key="8">
    <source>
        <dbReference type="ARBA" id="ARBA00022801"/>
    </source>
</evidence>
<evidence type="ECO:0000256" key="16">
    <source>
        <dbReference type="PIRSR" id="PIRSR038193-3"/>
    </source>
</evidence>
<feature type="active site" description="Proton donor" evidence="14">
    <location>
        <position position="161"/>
    </location>
</feature>
<dbReference type="GO" id="GO:0030214">
    <property type="term" value="P:hyaluronan catabolic process"/>
    <property type="evidence" value="ECO:0007669"/>
    <property type="project" value="TreeGrafter"/>
</dbReference>
<feature type="disulfide bond" evidence="16">
    <location>
        <begin position="237"/>
        <end position="253"/>
    </location>
</feature>
<keyword evidence="8 17" id="KW-0378">Hydrolase</keyword>
<dbReference type="Proteomes" id="UP000694569">
    <property type="component" value="Unplaced"/>
</dbReference>
<evidence type="ECO:0000256" key="1">
    <source>
        <dbReference type="ARBA" id="ARBA00000251"/>
    </source>
</evidence>
<evidence type="ECO:0000313" key="18">
    <source>
        <dbReference type="Ensembl" id="ENSLLEP00000022716.1"/>
    </source>
</evidence>
<keyword evidence="19" id="KW-1185">Reference proteome</keyword>
<reference evidence="18" key="1">
    <citation type="submission" date="2025-08" db="UniProtKB">
        <authorList>
            <consortium name="Ensembl"/>
        </authorList>
    </citation>
    <scope>IDENTIFICATION</scope>
</reference>
<evidence type="ECO:0000256" key="6">
    <source>
        <dbReference type="ARBA" id="ARBA00022536"/>
    </source>
</evidence>
<dbReference type="GeneTree" id="ENSGT01020000230364"/>
<dbReference type="PANTHER" id="PTHR11769:SF23">
    <property type="entry name" value="HYALURONIDASE-1"/>
    <property type="match status" value="1"/>
</dbReference>
<comment type="subcellular location">
    <subcellularLocation>
        <location evidence="2">Lysosome</location>
    </subcellularLocation>
    <subcellularLocation>
        <location evidence="3">Secreted</location>
    </subcellularLocation>
</comment>
<evidence type="ECO:0000256" key="12">
    <source>
        <dbReference type="ARBA" id="ARBA00023295"/>
    </source>
</evidence>
<evidence type="ECO:0000256" key="14">
    <source>
        <dbReference type="PIRSR" id="PIRSR038193-1"/>
    </source>
</evidence>
<protein>
    <recommendedName>
        <fullName evidence="17">Hyaluronidase</fullName>
        <ecNumber evidence="17">3.2.1.35</ecNumber>
    </recommendedName>
</protein>
<evidence type="ECO:0000256" key="5">
    <source>
        <dbReference type="ARBA" id="ARBA00022525"/>
    </source>
</evidence>
<dbReference type="InterPro" id="IPR018155">
    <property type="entry name" value="Hyaluronidase"/>
</dbReference>
<keyword evidence="5" id="KW-0964">Secreted</keyword>
<evidence type="ECO:0000256" key="10">
    <source>
        <dbReference type="ARBA" id="ARBA00023180"/>
    </source>
</evidence>
<evidence type="ECO:0000256" key="7">
    <source>
        <dbReference type="ARBA" id="ARBA00022729"/>
    </source>
</evidence>
<accession>A0A8C5W5U1</accession>
<organism evidence="18 19">
    <name type="scientific">Leptobrachium leishanense</name>
    <name type="common">Leishan spiny toad</name>
    <dbReference type="NCBI Taxonomy" id="445787"/>
    <lineage>
        <taxon>Eukaryota</taxon>
        <taxon>Metazoa</taxon>
        <taxon>Chordata</taxon>
        <taxon>Craniata</taxon>
        <taxon>Vertebrata</taxon>
        <taxon>Euteleostomi</taxon>
        <taxon>Amphibia</taxon>
        <taxon>Batrachia</taxon>
        <taxon>Anura</taxon>
        <taxon>Pelobatoidea</taxon>
        <taxon>Megophryidae</taxon>
        <taxon>Leptobrachium</taxon>
    </lineage>
</organism>
<evidence type="ECO:0000256" key="13">
    <source>
        <dbReference type="PIRNR" id="PIRNR038193"/>
    </source>
</evidence>
<dbReference type="GO" id="GO:0005576">
    <property type="term" value="C:extracellular region"/>
    <property type="evidence" value="ECO:0007669"/>
    <property type="project" value="UniProtKB-SubCell"/>
</dbReference>
<feature type="disulfide bond" evidence="16">
    <location>
        <begin position="452"/>
        <end position="461"/>
    </location>
</feature>
<evidence type="ECO:0000256" key="9">
    <source>
        <dbReference type="ARBA" id="ARBA00023157"/>
    </source>
</evidence>
<dbReference type="PANTHER" id="PTHR11769">
    <property type="entry name" value="HYALURONIDASE"/>
    <property type="match status" value="1"/>
</dbReference>